<evidence type="ECO:0000256" key="1">
    <source>
        <dbReference type="SAM" id="SignalP"/>
    </source>
</evidence>
<evidence type="ECO:0008006" key="4">
    <source>
        <dbReference type="Google" id="ProtNLM"/>
    </source>
</evidence>
<dbReference type="Gene3D" id="3.20.20.80">
    <property type="entry name" value="Glycosidases"/>
    <property type="match status" value="1"/>
</dbReference>
<organism evidence="2 3">
    <name type="scientific">Nocardioides euryhalodurans</name>
    <dbReference type="NCBI Taxonomy" id="2518370"/>
    <lineage>
        <taxon>Bacteria</taxon>
        <taxon>Bacillati</taxon>
        <taxon>Actinomycetota</taxon>
        <taxon>Actinomycetes</taxon>
        <taxon>Propionibacteriales</taxon>
        <taxon>Nocardioidaceae</taxon>
        <taxon>Nocardioides</taxon>
    </lineage>
</organism>
<dbReference type="SUPFAM" id="SSF51445">
    <property type="entry name" value="(Trans)glycosidases"/>
    <property type="match status" value="1"/>
</dbReference>
<dbReference type="PROSITE" id="PS51257">
    <property type="entry name" value="PROKAR_LIPOPROTEIN"/>
    <property type="match status" value="1"/>
</dbReference>
<dbReference type="EMBL" id="CP038267">
    <property type="protein sequence ID" value="QBR92816.1"/>
    <property type="molecule type" value="Genomic_DNA"/>
</dbReference>
<sequence length="683" mass="75027">MRPRGAARPAVLAAAAALAASALVGCAGPDEPDGPSGPSWAPRAEQVDGLEVVATADADGFRLHTASGDKTFLPGVNLGSTVPLQQPGEVGTIPAEQYAAWLREMADLGIRVVRVYTLLPPGFYEELAAHNEAHPEDPIYLVQGAYLPDESYVDEGGTLHDPAVDDAFSEELADLSAAVHGDLDRPETPGRASGRYTVDVSAWLASWIIGVEWDPEGVARTDAVEVAYRSGEYFAATGDATPTEQWIATHMDELAAHEADRGSAAPIAMVNWPTTDPLVHPEEPLPQEDLVSVDPMHVLPTDAWPAGTFASFHAYPYYPDFQRYEPGLQDEEWDGREDPYAGYVAALRDHVAGTMPLLVTEFGVPSSLGSAHAGPLGRDQGGHTEQQAMAVNADLMRLLEAKGAAGAFVFSWEDEWFKRTWNTLEHQDEERRQLWHDPLTNEQWFGLVATDPDPLPDAAAEAIPESGAFEYVHVWADASWVHLEVTTREAVPEVLRIEADVLPGPERADYRIEVDPGAGEARLDVRRDLDPIRLDTPERPYHPDQDDPWHLYRLITNRSHDVGGEQRPAEFLDVGQLVEGTWDPESEEFDSTATWQVDEERRTVRLRIPWSMLGFSDPSSRQALGEGVPAERVEVEGIDLSFDAGGSTLDVPFTWPTWNYTTYVARMKAGVDVVERAYRDLAP</sequence>
<dbReference type="AlphaFoldDB" id="A0A4P7GL54"/>
<reference evidence="2 3" key="1">
    <citation type="submission" date="2019-03" db="EMBL/GenBank/DDBJ databases">
        <title>Three New Species of Nocardioides, Nocardioides euryhalodurans sp. nov., Nocardioides seonyuensis sp. nov. and Nocardioides eburneoflavus sp. nov., Iolated from Soil.</title>
        <authorList>
            <person name="Roh S.G."/>
            <person name="Lee C."/>
            <person name="Kim M.-K."/>
            <person name="Kim S.B."/>
        </authorList>
    </citation>
    <scope>NUCLEOTIDE SEQUENCE [LARGE SCALE GENOMIC DNA]</scope>
    <source>
        <strain evidence="2 3">MMS17-SY117</strain>
    </source>
</reference>
<dbReference type="InterPro" id="IPR017853">
    <property type="entry name" value="GH"/>
</dbReference>
<proteinExistence type="predicted"/>
<evidence type="ECO:0000313" key="2">
    <source>
        <dbReference type="EMBL" id="QBR92816.1"/>
    </source>
</evidence>
<feature type="chain" id="PRO_5039400538" description="Family 2 glycosyl transferase" evidence="1">
    <location>
        <begin position="28"/>
        <end position="683"/>
    </location>
</feature>
<accession>A0A4P7GL54</accession>
<keyword evidence="1" id="KW-0732">Signal</keyword>
<name>A0A4P7GL54_9ACTN</name>
<dbReference type="OrthoDB" id="916275at2"/>
<gene>
    <name evidence="2" type="ORF">EXE57_11425</name>
</gene>
<protein>
    <recommendedName>
        <fullName evidence="4">Family 2 glycosyl transferase</fullName>
    </recommendedName>
</protein>
<dbReference type="RefSeq" id="WP_135077608.1">
    <property type="nucleotide sequence ID" value="NZ_CP038267.1"/>
</dbReference>
<dbReference type="Proteomes" id="UP000294894">
    <property type="component" value="Chromosome"/>
</dbReference>
<evidence type="ECO:0000313" key="3">
    <source>
        <dbReference type="Proteomes" id="UP000294894"/>
    </source>
</evidence>
<keyword evidence="3" id="KW-1185">Reference proteome</keyword>
<feature type="signal peptide" evidence="1">
    <location>
        <begin position="1"/>
        <end position="27"/>
    </location>
</feature>
<dbReference type="KEGG" id="noy:EXE57_11425"/>